<dbReference type="GeneID" id="87859999"/>
<feature type="signal peptide" evidence="1">
    <location>
        <begin position="1"/>
        <end position="28"/>
    </location>
</feature>
<dbReference type="RefSeq" id="XP_062679942.1">
    <property type="nucleotide sequence ID" value="XM_062822845.1"/>
</dbReference>
<accession>A0AAE0JCW3</accession>
<organism evidence="2 3">
    <name type="scientific">Neurospora tetraspora</name>
    <dbReference type="NCBI Taxonomy" id="94610"/>
    <lineage>
        <taxon>Eukaryota</taxon>
        <taxon>Fungi</taxon>
        <taxon>Dikarya</taxon>
        <taxon>Ascomycota</taxon>
        <taxon>Pezizomycotina</taxon>
        <taxon>Sordariomycetes</taxon>
        <taxon>Sordariomycetidae</taxon>
        <taxon>Sordariales</taxon>
        <taxon>Sordariaceae</taxon>
        <taxon>Neurospora</taxon>
    </lineage>
</organism>
<name>A0AAE0JCW3_9PEZI</name>
<gene>
    <name evidence="2" type="ORF">B0H65DRAFT_278451</name>
</gene>
<keyword evidence="3" id="KW-1185">Reference proteome</keyword>
<dbReference type="Proteomes" id="UP001278500">
    <property type="component" value="Unassembled WGS sequence"/>
</dbReference>
<evidence type="ECO:0000313" key="3">
    <source>
        <dbReference type="Proteomes" id="UP001278500"/>
    </source>
</evidence>
<dbReference type="EMBL" id="JAUEPP010000006">
    <property type="protein sequence ID" value="KAK3341000.1"/>
    <property type="molecule type" value="Genomic_DNA"/>
</dbReference>
<evidence type="ECO:0008006" key="4">
    <source>
        <dbReference type="Google" id="ProtNLM"/>
    </source>
</evidence>
<reference evidence="2" key="2">
    <citation type="submission" date="2023-06" db="EMBL/GenBank/DDBJ databases">
        <authorList>
            <consortium name="Lawrence Berkeley National Laboratory"/>
            <person name="Haridas S."/>
            <person name="Hensen N."/>
            <person name="Bonometti L."/>
            <person name="Westerberg I."/>
            <person name="Brannstrom I.O."/>
            <person name="Guillou S."/>
            <person name="Cros-Aarteil S."/>
            <person name="Calhoun S."/>
            <person name="Kuo A."/>
            <person name="Mondo S."/>
            <person name="Pangilinan J."/>
            <person name="Riley R."/>
            <person name="Labutti K."/>
            <person name="Andreopoulos B."/>
            <person name="Lipzen A."/>
            <person name="Chen C."/>
            <person name="Yanf M."/>
            <person name="Daum C."/>
            <person name="Ng V."/>
            <person name="Clum A."/>
            <person name="Steindorff A."/>
            <person name="Ohm R."/>
            <person name="Martin F."/>
            <person name="Silar P."/>
            <person name="Natvig D."/>
            <person name="Lalanne C."/>
            <person name="Gautier V."/>
            <person name="Ament-Velasquez S.L."/>
            <person name="Kruys A."/>
            <person name="Hutchinson M.I."/>
            <person name="Powell A.J."/>
            <person name="Barry K."/>
            <person name="Miller A.N."/>
            <person name="Grigoriev I.V."/>
            <person name="Debuchy R."/>
            <person name="Gladieux P."/>
            <person name="Thoren M.H."/>
            <person name="Johannesson H."/>
        </authorList>
    </citation>
    <scope>NUCLEOTIDE SEQUENCE</scope>
    <source>
        <strain evidence="2">CBS 560.94</strain>
    </source>
</reference>
<dbReference type="AlphaFoldDB" id="A0AAE0JCW3"/>
<sequence length="117" mass="13494">MHCTRPPIFHSMLIRLSFFLFLPSCTTSQHRNSSISQPAFQISNHLACYLAFNTRRKKNRKGTKTSTKSKIQCCYCIYPTDRESDSILSLVFLPPPPHLSSSEQIPLLYLCPSRRMQ</sequence>
<protein>
    <recommendedName>
        <fullName evidence="4">Secreted protein</fullName>
    </recommendedName>
</protein>
<evidence type="ECO:0000313" key="2">
    <source>
        <dbReference type="EMBL" id="KAK3341000.1"/>
    </source>
</evidence>
<feature type="chain" id="PRO_5041964491" description="Secreted protein" evidence="1">
    <location>
        <begin position="29"/>
        <end position="117"/>
    </location>
</feature>
<evidence type="ECO:0000256" key="1">
    <source>
        <dbReference type="SAM" id="SignalP"/>
    </source>
</evidence>
<comment type="caution">
    <text evidence="2">The sequence shown here is derived from an EMBL/GenBank/DDBJ whole genome shotgun (WGS) entry which is preliminary data.</text>
</comment>
<proteinExistence type="predicted"/>
<keyword evidence="1" id="KW-0732">Signal</keyword>
<reference evidence="2" key="1">
    <citation type="journal article" date="2023" name="Mol. Phylogenet. Evol.">
        <title>Genome-scale phylogeny and comparative genomics of the fungal order Sordariales.</title>
        <authorList>
            <person name="Hensen N."/>
            <person name="Bonometti L."/>
            <person name="Westerberg I."/>
            <person name="Brannstrom I.O."/>
            <person name="Guillou S."/>
            <person name="Cros-Aarteil S."/>
            <person name="Calhoun S."/>
            <person name="Haridas S."/>
            <person name="Kuo A."/>
            <person name="Mondo S."/>
            <person name="Pangilinan J."/>
            <person name="Riley R."/>
            <person name="LaButti K."/>
            <person name="Andreopoulos B."/>
            <person name="Lipzen A."/>
            <person name="Chen C."/>
            <person name="Yan M."/>
            <person name="Daum C."/>
            <person name="Ng V."/>
            <person name="Clum A."/>
            <person name="Steindorff A."/>
            <person name="Ohm R.A."/>
            <person name="Martin F."/>
            <person name="Silar P."/>
            <person name="Natvig D.O."/>
            <person name="Lalanne C."/>
            <person name="Gautier V."/>
            <person name="Ament-Velasquez S.L."/>
            <person name="Kruys A."/>
            <person name="Hutchinson M.I."/>
            <person name="Powell A.J."/>
            <person name="Barry K."/>
            <person name="Miller A.N."/>
            <person name="Grigoriev I.V."/>
            <person name="Debuchy R."/>
            <person name="Gladieux P."/>
            <person name="Hiltunen Thoren M."/>
            <person name="Johannesson H."/>
        </authorList>
    </citation>
    <scope>NUCLEOTIDE SEQUENCE</scope>
    <source>
        <strain evidence="2">CBS 560.94</strain>
    </source>
</reference>